<dbReference type="EMBL" id="PIPR01000001">
    <property type="protein sequence ID" value="RUO41800.1"/>
    <property type="molecule type" value="Genomic_DNA"/>
</dbReference>
<evidence type="ECO:0000256" key="2">
    <source>
        <dbReference type="RuleBase" id="RU003860"/>
    </source>
</evidence>
<evidence type="ECO:0000313" key="5">
    <source>
        <dbReference type="EMBL" id="RUO41800.1"/>
    </source>
</evidence>
<proteinExistence type="inferred from homology"/>
<dbReference type="InterPro" id="IPR036065">
    <property type="entry name" value="BolA-like_sf"/>
</dbReference>
<sequence length="85" mass="9412">MTAEDIRALLENALQLDELIVKAEGSHANIIAVGEIFADLSRVKKQQLVYAPLKAIIADGSLHAVTIKTYTPQEWQREKKLALLS</sequence>
<evidence type="ECO:0000256" key="1">
    <source>
        <dbReference type="ARBA" id="ARBA00005578"/>
    </source>
</evidence>
<evidence type="ECO:0000313" key="8">
    <source>
        <dbReference type="Proteomes" id="UP000287766"/>
    </source>
</evidence>
<reference evidence="8" key="2">
    <citation type="journal article" date="2018" name="Front. Microbiol.">
        <title>Genome-Based Analysis Reveals the Taxonomy and Diversity of the Family Idiomarinaceae.</title>
        <authorList>
            <person name="Liu Y."/>
            <person name="Lai Q."/>
            <person name="Shao Z."/>
        </authorList>
    </citation>
    <scope>NUCLEOTIDE SEQUENCE [LARGE SCALE GENOMIC DNA]</scope>
    <source>
        <strain evidence="8">KYW314</strain>
    </source>
</reference>
<reference evidence="5" key="1">
    <citation type="journal article" date="2011" name="Front. Microbiol.">
        <title>Genomic signatures of strain selection and enhancement in Bacillus atrophaeus var. globigii, a historical biowarfare simulant.</title>
        <authorList>
            <person name="Gibbons H.S."/>
            <person name="Broomall S.M."/>
            <person name="McNew L.A."/>
            <person name="Daligault H."/>
            <person name="Chapman C."/>
            <person name="Bruce D."/>
            <person name="Karavis M."/>
            <person name="Krepps M."/>
            <person name="McGregor P.A."/>
            <person name="Hong C."/>
            <person name="Park K.H."/>
            <person name="Akmal A."/>
            <person name="Feldman A."/>
            <person name="Lin J.S."/>
            <person name="Chang W.E."/>
            <person name="Higgs B.W."/>
            <person name="Demirev P."/>
            <person name="Lindquist J."/>
            <person name="Liem A."/>
            <person name="Fochler E."/>
            <person name="Read T.D."/>
            <person name="Tapia R."/>
            <person name="Johnson S."/>
            <person name="Bishop-Lilly K.A."/>
            <person name="Detter C."/>
            <person name="Han C."/>
            <person name="Sozhamannan S."/>
            <person name="Rosenzweig C.N."/>
            <person name="Skowronski E.W."/>
        </authorList>
    </citation>
    <scope>NUCLEOTIDE SEQUENCE [LARGE SCALE GENOMIC DNA]</scope>
    <source>
        <strain evidence="5">KYW314</strain>
    </source>
</reference>
<dbReference type="PIRSF" id="PIRSF003113">
    <property type="entry name" value="BolA"/>
    <property type="match status" value="1"/>
</dbReference>
<name>A0A2T4D8R8_9GAMM</name>
<dbReference type="Proteomes" id="UP000287766">
    <property type="component" value="Unassembled WGS sequence"/>
</dbReference>
<protein>
    <submittedName>
        <fullName evidence="3">Cell division protein BolA</fullName>
    </submittedName>
</protein>
<accession>A0A2T4D8R8</accession>
<dbReference type="AlphaFoldDB" id="A0A2T4D8R8"/>
<dbReference type="EMBL" id="PYVG01000003">
    <property type="protein sequence ID" value="PTB90172.1"/>
    <property type="molecule type" value="Genomic_DNA"/>
</dbReference>
<dbReference type="EMBL" id="PYVF01000023">
    <property type="protein sequence ID" value="PTB89141.1"/>
    <property type="molecule type" value="Genomic_DNA"/>
</dbReference>
<keyword evidence="8" id="KW-1185">Reference proteome</keyword>
<organism evidence="3 7">
    <name type="scientific">Pseudidiomarina aestuarii</name>
    <dbReference type="NCBI Taxonomy" id="624146"/>
    <lineage>
        <taxon>Bacteria</taxon>
        <taxon>Pseudomonadati</taxon>
        <taxon>Pseudomonadota</taxon>
        <taxon>Gammaproteobacteria</taxon>
        <taxon>Alteromonadales</taxon>
        <taxon>Idiomarinaceae</taxon>
        <taxon>Pseudidiomarina</taxon>
    </lineage>
</organism>
<keyword evidence="3" id="KW-0131">Cell cycle</keyword>
<dbReference type="InterPro" id="IPR002634">
    <property type="entry name" value="BolA"/>
</dbReference>
<evidence type="ECO:0000313" key="7">
    <source>
        <dbReference type="Proteomes" id="UP000242087"/>
    </source>
</evidence>
<dbReference type="Pfam" id="PF01722">
    <property type="entry name" value="BolA"/>
    <property type="match status" value="1"/>
</dbReference>
<dbReference type="Proteomes" id="UP000242087">
    <property type="component" value="Unassembled WGS sequence"/>
</dbReference>
<dbReference type="Gene3D" id="3.30.300.90">
    <property type="entry name" value="BolA-like"/>
    <property type="match status" value="1"/>
</dbReference>
<evidence type="ECO:0000313" key="3">
    <source>
        <dbReference type="EMBL" id="PTB89141.1"/>
    </source>
</evidence>
<evidence type="ECO:0000313" key="6">
    <source>
        <dbReference type="Proteomes" id="UP000241514"/>
    </source>
</evidence>
<dbReference type="PANTHER" id="PTHR46229">
    <property type="entry name" value="BOLA TRANSCRIPTION REGULATOR"/>
    <property type="match status" value="1"/>
</dbReference>
<dbReference type="Proteomes" id="UP000241514">
    <property type="component" value="Unassembled WGS sequence"/>
</dbReference>
<dbReference type="RefSeq" id="WP_169930530.1">
    <property type="nucleotide sequence ID" value="NZ_JBLXDX010000001.1"/>
</dbReference>
<dbReference type="GO" id="GO:0051301">
    <property type="term" value="P:cell division"/>
    <property type="evidence" value="ECO:0007669"/>
    <property type="project" value="UniProtKB-KW"/>
</dbReference>
<keyword evidence="3" id="KW-0132">Cell division</keyword>
<dbReference type="SUPFAM" id="SSF82657">
    <property type="entry name" value="BolA-like"/>
    <property type="match status" value="1"/>
</dbReference>
<reference evidence="6 7" key="3">
    <citation type="submission" date="2018-03" db="EMBL/GenBank/DDBJ databases">
        <title>Cross-interface Injection: A General Nanoliter Liquid Handling Method Applied to Single Cells Genome Amplification Automated Nanoliter Liquid Handling Applied to Single Cell Multiple Displacement Amplification.</title>
        <authorList>
            <person name="Yun J."/>
            <person name="Xu P."/>
            <person name="Xu J."/>
            <person name="Dai X."/>
            <person name="Wang Y."/>
            <person name="Zheng X."/>
            <person name="Cao C."/>
            <person name="Yi Q."/>
            <person name="Zhu Y."/>
            <person name="Wang L."/>
            <person name="Dong Z."/>
            <person name="Huang Y."/>
            <person name="Huang L."/>
            <person name="Du W."/>
        </authorList>
    </citation>
    <scope>NUCLEOTIDE SEQUENCE [LARGE SCALE GENOMIC DNA]</scope>
    <source>
        <strain evidence="3 7">A12-4</strain>
        <strain evidence="4 6">A9-4</strain>
    </source>
</reference>
<gene>
    <name evidence="3" type="ORF">C9927_02420</name>
    <name evidence="4" type="ORF">C9928_01060</name>
    <name evidence="5" type="ORF">CWE22_06500</name>
</gene>
<evidence type="ECO:0000313" key="4">
    <source>
        <dbReference type="EMBL" id="PTB90172.1"/>
    </source>
</evidence>
<comment type="caution">
    <text evidence="3">The sequence shown here is derived from an EMBL/GenBank/DDBJ whole genome shotgun (WGS) entry which is preliminary data.</text>
</comment>
<dbReference type="PANTHER" id="PTHR46229:SF4">
    <property type="entry name" value="ACID STRESS PROTEIN IBAG"/>
    <property type="match status" value="1"/>
</dbReference>
<comment type="similarity">
    <text evidence="1 2">Belongs to the BolA/IbaG family.</text>
</comment>
<dbReference type="InterPro" id="IPR050961">
    <property type="entry name" value="BolA/IbaG_stress_morph_reg"/>
</dbReference>